<dbReference type="SMART" id="SM00220">
    <property type="entry name" value="S_TKc"/>
    <property type="match status" value="1"/>
</dbReference>
<evidence type="ECO:0000256" key="4">
    <source>
        <dbReference type="ARBA" id="ARBA00022741"/>
    </source>
</evidence>
<feature type="compositionally biased region" description="Low complexity" evidence="8">
    <location>
        <begin position="1965"/>
        <end position="1984"/>
    </location>
</feature>
<evidence type="ECO:0000256" key="2">
    <source>
        <dbReference type="ARBA" id="ARBA00022527"/>
    </source>
</evidence>
<dbReference type="STRING" id="6182.A0A4Z2D4J0"/>
<feature type="compositionally biased region" description="Polar residues" evidence="8">
    <location>
        <begin position="1401"/>
        <end position="1410"/>
    </location>
</feature>
<evidence type="ECO:0000256" key="6">
    <source>
        <dbReference type="ARBA" id="ARBA00022840"/>
    </source>
</evidence>
<feature type="region of interest" description="Disordered" evidence="8">
    <location>
        <begin position="1036"/>
        <end position="1072"/>
    </location>
</feature>
<dbReference type="PANTHER" id="PTHR24056">
    <property type="entry name" value="CELL DIVISION PROTEIN KINASE"/>
    <property type="match status" value="1"/>
</dbReference>
<dbReference type="EMBL" id="SKCS01000321">
    <property type="protein sequence ID" value="TNN11100.1"/>
    <property type="molecule type" value="Genomic_DNA"/>
</dbReference>
<dbReference type="InterPro" id="IPR050108">
    <property type="entry name" value="CDK"/>
</dbReference>
<feature type="region of interest" description="Disordered" evidence="8">
    <location>
        <begin position="1965"/>
        <end position="1998"/>
    </location>
</feature>
<feature type="compositionally biased region" description="Low complexity" evidence="8">
    <location>
        <begin position="1063"/>
        <end position="1072"/>
    </location>
</feature>
<dbReference type="FunFam" id="1.10.510.10:FF:000624">
    <property type="entry name" value="Mitogen-activated protein kinase"/>
    <property type="match status" value="1"/>
</dbReference>
<comment type="similarity">
    <text evidence="1">Belongs to the protein kinase superfamily. CMGC Ser/Thr protein kinase family. CDC2/CDKX subfamily.</text>
</comment>
<feature type="compositionally biased region" description="Basic residues" evidence="8">
    <location>
        <begin position="491"/>
        <end position="500"/>
    </location>
</feature>
<feature type="region of interest" description="Disordered" evidence="8">
    <location>
        <begin position="491"/>
        <end position="514"/>
    </location>
</feature>
<feature type="compositionally biased region" description="Polar residues" evidence="8">
    <location>
        <begin position="1985"/>
        <end position="1998"/>
    </location>
</feature>
<comment type="caution">
    <text evidence="10">The sequence shown here is derived from an EMBL/GenBank/DDBJ whole genome shotgun (WGS) entry which is preliminary data.</text>
</comment>
<feature type="compositionally biased region" description="Basic and acidic residues" evidence="8">
    <location>
        <begin position="1380"/>
        <end position="1400"/>
    </location>
</feature>
<dbReference type="InterPro" id="IPR011009">
    <property type="entry name" value="Kinase-like_dom_sf"/>
</dbReference>
<feature type="region of interest" description="Disordered" evidence="8">
    <location>
        <begin position="446"/>
        <end position="468"/>
    </location>
</feature>
<evidence type="ECO:0000256" key="1">
    <source>
        <dbReference type="ARBA" id="ARBA00006485"/>
    </source>
</evidence>
<dbReference type="InterPro" id="IPR000719">
    <property type="entry name" value="Prot_kinase_dom"/>
</dbReference>
<feature type="region of interest" description="Disordered" evidence="8">
    <location>
        <begin position="310"/>
        <end position="432"/>
    </location>
</feature>
<dbReference type="Proteomes" id="UP000311919">
    <property type="component" value="Unassembled WGS sequence"/>
</dbReference>
<evidence type="ECO:0000313" key="10">
    <source>
        <dbReference type="EMBL" id="TNN11100.1"/>
    </source>
</evidence>
<dbReference type="GO" id="GO:0005634">
    <property type="term" value="C:nucleus"/>
    <property type="evidence" value="ECO:0007669"/>
    <property type="project" value="TreeGrafter"/>
</dbReference>
<feature type="compositionally biased region" description="Low complexity" evidence="8">
    <location>
        <begin position="601"/>
        <end position="610"/>
    </location>
</feature>
<feature type="region of interest" description="Disordered" evidence="8">
    <location>
        <begin position="1380"/>
        <end position="1410"/>
    </location>
</feature>
<feature type="region of interest" description="Disordered" evidence="8">
    <location>
        <begin position="873"/>
        <end position="896"/>
    </location>
</feature>
<dbReference type="InterPro" id="IPR008271">
    <property type="entry name" value="Ser/Thr_kinase_AS"/>
</dbReference>
<proteinExistence type="inferred from homology"/>
<dbReference type="InterPro" id="IPR017441">
    <property type="entry name" value="Protein_kinase_ATP_BS"/>
</dbReference>
<dbReference type="GO" id="GO:0005829">
    <property type="term" value="C:cytosol"/>
    <property type="evidence" value="ECO:0007669"/>
    <property type="project" value="TreeGrafter"/>
</dbReference>
<dbReference type="PANTHER" id="PTHR24056:SF189">
    <property type="entry name" value="PROTEIN KINASE DOMAIN-CONTAINING PROTEIN"/>
    <property type="match status" value="1"/>
</dbReference>
<dbReference type="OrthoDB" id="6243118at2759"/>
<keyword evidence="6 7" id="KW-0067">ATP-binding</keyword>
<keyword evidence="11" id="KW-1185">Reference proteome</keyword>
<feature type="binding site" evidence="7">
    <location>
        <position position="651"/>
    </location>
    <ligand>
        <name>ATP</name>
        <dbReference type="ChEBI" id="CHEBI:30616"/>
    </ligand>
</feature>
<dbReference type="SUPFAM" id="SSF56112">
    <property type="entry name" value="Protein kinase-like (PK-like)"/>
    <property type="match status" value="1"/>
</dbReference>
<gene>
    <name evidence="10" type="ORF">EWB00_004915</name>
</gene>
<evidence type="ECO:0000256" key="5">
    <source>
        <dbReference type="ARBA" id="ARBA00022777"/>
    </source>
</evidence>
<feature type="compositionally biased region" description="Basic residues" evidence="8">
    <location>
        <begin position="377"/>
        <end position="386"/>
    </location>
</feature>
<evidence type="ECO:0000256" key="7">
    <source>
        <dbReference type="PROSITE-ProRule" id="PRU10141"/>
    </source>
</evidence>
<dbReference type="PROSITE" id="PS00107">
    <property type="entry name" value="PROTEIN_KINASE_ATP"/>
    <property type="match status" value="1"/>
</dbReference>
<dbReference type="Gene3D" id="3.30.200.20">
    <property type="entry name" value="Phosphorylase Kinase, domain 1"/>
    <property type="match status" value="1"/>
</dbReference>
<evidence type="ECO:0000256" key="8">
    <source>
        <dbReference type="SAM" id="MobiDB-lite"/>
    </source>
</evidence>
<keyword evidence="5 10" id="KW-0418">Kinase</keyword>
<feature type="compositionally biased region" description="Basic residues" evidence="8">
    <location>
        <begin position="338"/>
        <end position="348"/>
    </location>
</feature>
<dbReference type="PROSITE" id="PS00108">
    <property type="entry name" value="PROTEIN_KINASE_ST"/>
    <property type="match status" value="1"/>
</dbReference>
<evidence type="ECO:0000259" key="9">
    <source>
        <dbReference type="PROSITE" id="PS50011"/>
    </source>
</evidence>
<dbReference type="PROSITE" id="PS50011">
    <property type="entry name" value="PROTEIN_KINASE_DOM"/>
    <property type="match status" value="1"/>
</dbReference>
<dbReference type="GO" id="GO:0005524">
    <property type="term" value="F:ATP binding"/>
    <property type="evidence" value="ECO:0007669"/>
    <property type="project" value="UniProtKB-UniRule"/>
</dbReference>
<dbReference type="Gene3D" id="1.10.510.10">
    <property type="entry name" value="Transferase(Phosphotransferase) domain 1"/>
    <property type="match status" value="1"/>
</dbReference>
<feature type="domain" description="Protein kinase" evidence="9">
    <location>
        <begin position="622"/>
        <end position="946"/>
    </location>
</feature>
<dbReference type="GO" id="GO:0030332">
    <property type="term" value="F:cyclin binding"/>
    <property type="evidence" value="ECO:0007669"/>
    <property type="project" value="TreeGrafter"/>
</dbReference>
<dbReference type="Pfam" id="PF00069">
    <property type="entry name" value="Pkinase"/>
    <property type="match status" value="1"/>
</dbReference>
<feature type="compositionally biased region" description="Polar residues" evidence="8">
    <location>
        <begin position="589"/>
        <end position="600"/>
    </location>
</feature>
<evidence type="ECO:0000256" key="3">
    <source>
        <dbReference type="ARBA" id="ARBA00022679"/>
    </source>
</evidence>
<feature type="region of interest" description="Disordered" evidence="8">
    <location>
        <begin position="586"/>
        <end position="610"/>
    </location>
</feature>
<keyword evidence="2" id="KW-0723">Serine/threonine-protein kinase</keyword>
<feature type="compositionally biased region" description="Low complexity" evidence="8">
    <location>
        <begin position="319"/>
        <end position="328"/>
    </location>
</feature>
<sequence length="1998" mass="221755">MTENGLEVDQTGHDPGLYKSFTLKEKSTSKLRILKRIRKRLSASFGKLNPKDGIPNSEETEILGAPPRSFSSINIHALSSFSLLEPSANLGPGGEFADVPPYSFNPNIDYTMGDFRSVLKDARNVRVDEVNHMATGSVSGIGCPGPSARRLMHIQHQIVPSNHHSGRHRQSFCSTTILKPTNQTSPTSYADAVPASCNRSAISGNQVCNTTRANTDSALLSSMSMKNSPTTVTGDSSVGVSLARSFRDILLGRIHPNQGAGGTSRSASYRRIARARWHHSTGSVLASSSVITASGSEEYLTSCSNRNALSHQHSEDLTSGMSKSSPSSTKHNPVSKLSRFRVSKRRSRFSYTPPAHIASEPETDGNWENPDINGGKHFSRTMHSTHSHCVSSNHLKRDFHDESPVSSARVVRDSDNTSHSRPRPRSVSSSTSKLAGIWNSILSVAAKPQASHHHPSSTTTPTTVKQVKGHRNILRNSRHTGGDAQTGLLKMHSRKTKHSKSNTDVNKMKISPSSFLNRPHSEELRLAGLLNIRDPNIICSPSQQDIVHVTSTTSGVFLRGSPVRNNKSQHINNGKYVASQRTSEDYIFPSSNSTPQSHGQSPSRLLHNRSSSSRSFGCVDSYQKLDVLGEGSYATVYRGYSHVMHRAVAVKEIRINPEEGLPFTAIREASLLKALRHANIVILHDIVHTKKTLNFIFEFVHSDLSKYIENHPRGIKLHNVRLFLYQLLRGLAYCHDRHILHRDLKPQNLLISTQGELKLADFGLARAKSVPSRTYSHEVVTLWYRPPDVLLGSTCYTASLDIWGVGCIFTEMISGVATFPGSKDSVDQLDKIFRIMGTPSEDSWPGVSKLPKYKAYLGDLDMNTTIQRTKDLTVDTSECQQERSRKQTDTGDHKQRRLHFYPNRPLHRVISRLSRAPHAESLAMQFLQLQPSKRISARAAMRSAYFSNHLPIAQLACLPDTLPIFVIPNIRLVPESTSQSSPTKDLSKNHYRRHINDQYDQVNNNANHNYNSMQHHQSENSSEIDKFHNNEIINGLHSESHDHPHHRCPDFPQSERQSTVDKSMQSLSSPVSSSNIVNMISPVESQNMMSVLDKTKCHINMNAKEVSAKNPINEPEVNKNILIDENTTSNYLYVSRAYESADAVLSAIPFYNSNDMMSKFSHEECKPVKVFPACFDLPKEIDRPTSKVPPSTSRTQMENIVSPNLISSSVYDSPAHASTIHSNQTSEFLPPHSHLTYHTLPGSTSQVFPPYPHAGQYQLLPHYPAYPPLFYYTDYYTPYVTPEWNNVQNPLYYPPMPTLDERRTAAAAAVAAAAAAAAAATLYPAVVPHSDSYIANDLVSSMCSYEHIHQEAGIISSAADLAPLNLSKGSDALTVESVEKEPHFGRSEDGSSKPFHDRNNHCNLPTPGSSDIQFSNKMPSNFNNYYMPFGMPVNCSNPVYVCPCFGHTNYTGVSNSSLSIVHNPAAFWDPKAIPYMCNVPRHNFIPYESERSHSASTGPLTYNSQSNHGNHLTSSKPRISDAPLMNSSASQPFFSVPQSDLLKENTPKTTQSFCTSESSVNHCAINSCSSVYTSCSPSIPESSQTIVLPNLKQPTSYSLSPSQLQLSDPSADHQHMYRSCQNASYITPYQVGLIDPAQTYFMRSNLPTIPNYFVHNLANPLHFCPENNVCIHHQGGHIPGIGNAMVDGQKRTMRTNHVCSITSTSTSSITTTGVAASGYSNHTDRINGSNLNEMAINPLLCTPSSFLAFSCNHNLSSCDPMAKYSEDMTTNVSTEEVNLTRMGHISPWLNNNPCYYTSVEKTNIGGNTNHQSNNDYEQQMRYLNLYEQKHKNSDVVRVNRSISFTSPETMRLDHLPLQPQHSLYNTNNHGNCLSAVSQYRLPRSYAYYPVSHYSSLAAAAATQNPIRFGMPYANHHYHQCSLHDNSIGKSSDSCGLDETPHQHHRQFNFYHSSSLDLKNQSNTNVITTTTNNNNINSNNNNNNSLLDTYDNQRAQTNV</sequence>
<organism evidence="10 11">
    <name type="scientific">Schistosoma japonicum</name>
    <name type="common">Blood fluke</name>
    <dbReference type="NCBI Taxonomy" id="6182"/>
    <lineage>
        <taxon>Eukaryota</taxon>
        <taxon>Metazoa</taxon>
        <taxon>Spiralia</taxon>
        <taxon>Lophotrochozoa</taxon>
        <taxon>Platyhelminthes</taxon>
        <taxon>Trematoda</taxon>
        <taxon>Digenea</taxon>
        <taxon>Strigeidida</taxon>
        <taxon>Schistosomatoidea</taxon>
        <taxon>Schistosomatidae</taxon>
        <taxon>Schistosoma</taxon>
    </lineage>
</organism>
<keyword evidence="4 7" id="KW-0547">Nucleotide-binding</keyword>
<feature type="compositionally biased region" description="Basic and acidic residues" evidence="8">
    <location>
        <begin position="880"/>
        <end position="893"/>
    </location>
</feature>
<protein>
    <submittedName>
        <fullName evidence="10">Cyclin-dependent kinase 14</fullName>
    </submittedName>
</protein>
<keyword evidence="3" id="KW-0808">Transferase</keyword>
<reference evidence="10 11" key="1">
    <citation type="submission" date="2019-03" db="EMBL/GenBank/DDBJ databases">
        <title>An improved genome assembly of the fluke Schistosoma japonicum.</title>
        <authorList>
            <person name="Hu W."/>
            <person name="Luo F."/>
            <person name="Yin M."/>
            <person name="Mo X."/>
            <person name="Sun C."/>
            <person name="Wu Q."/>
            <person name="Zhu B."/>
            <person name="Xiang M."/>
            <person name="Wang J."/>
            <person name="Wang Y."/>
            <person name="Zhang T."/>
            <person name="Xu B."/>
            <person name="Zheng H."/>
            <person name="Feng Z."/>
        </authorList>
    </citation>
    <scope>NUCLEOTIDE SEQUENCE [LARGE SCALE GENOMIC DNA]</scope>
    <source>
        <strain evidence="10">HuSjv2</strain>
        <tissue evidence="10">Worms</tissue>
    </source>
</reference>
<dbReference type="GO" id="GO:0004693">
    <property type="term" value="F:cyclin-dependent protein serine/threonine kinase activity"/>
    <property type="evidence" value="ECO:0007669"/>
    <property type="project" value="TreeGrafter"/>
</dbReference>
<accession>A0A4Z2D4J0</accession>
<name>A0A4Z2D4J0_SCHJA</name>
<evidence type="ECO:0000313" key="11">
    <source>
        <dbReference type="Proteomes" id="UP000311919"/>
    </source>
</evidence>